<dbReference type="GO" id="GO:0009372">
    <property type="term" value="P:quorum sensing"/>
    <property type="evidence" value="ECO:0007669"/>
    <property type="project" value="UniProtKB-UniRule"/>
</dbReference>
<dbReference type="PANTHER" id="PTHR39322:SF1">
    <property type="entry name" value="ISOVALERYL-HOMOSERINE LACTONE SYNTHASE"/>
    <property type="match status" value="1"/>
</dbReference>
<evidence type="ECO:0000256" key="7">
    <source>
        <dbReference type="PROSITE-ProRule" id="PRU00533"/>
    </source>
</evidence>
<proteinExistence type="inferred from homology"/>
<dbReference type="PANTHER" id="PTHR39322">
    <property type="entry name" value="ACYL-HOMOSERINE-LACTONE SYNTHASE"/>
    <property type="match status" value="1"/>
</dbReference>
<comment type="similarity">
    <text evidence="7">Belongs to the autoinducer synthase family.</text>
</comment>
<dbReference type="InterPro" id="IPR016181">
    <property type="entry name" value="Acyl_CoA_acyltransferase"/>
</dbReference>
<dbReference type="SUPFAM" id="SSF55729">
    <property type="entry name" value="Acyl-CoA N-acyltransferases (Nat)"/>
    <property type="match status" value="1"/>
</dbReference>
<evidence type="ECO:0000256" key="1">
    <source>
        <dbReference type="ARBA" id="ARBA00012340"/>
    </source>
</evidence>
<evidence type="ECO:0000313" key="8">
    <source>
        <dbReference type="EMBL" id="MVT64488.1"/>
    </source>
</evidence>
<dbReference type="EMBL" id="WQNF01000003">
    <property type="protein sequence ID" value="MVT64488.1"/>
    <property type="molecule type" value="Genomic_DNA"/>
</dbReference>
<dbReference type="InterPro" id="IPR001690">
    <property type="entry name" value="Autoind_synthase"/>
</dbReference>
<sequence>MYRLRYRVFRDRLNWDVSASGKLELDLFDTLGPSYLIALDQDQVVGCVRLLPTTGPTMLAETFPALLGDRQAPRSERILESSRFCVDTRSGSARAANGVGRVTFVLFAAMIEYLDAAGADAIVTVTDVRMERILRRAGWPLDRISPPQRIGETMALAGFLHRANETRLAMYERAGVEGPVLSEPALPRDLGTITLSFRDGYHGPSDAGRPAS</sequence>
<evidence type="ECO:0000256" key="5">
    <source>
        <dbReference type="ARBA" id="ARBA00022929"/>
    </source>
</evidence>
<comment type="catalytic activity">
    <reaction evidence="6">
        <text>a fatty acyl-[ACP] + S-adenosyl-L-methionine = an N-acyl-L-homoserine lactone + S-methyl-5'-thioadenosine + holo-[ACP] + H(+)</text>
        <dbReference type="Rhea" id="RHEA:10096"/>
        <dbReference type="Rhea" id="RHEA-COMP:9685"/>
        <dbReference type="Rhea" id="RHEA-COMP:14125"/>
        <dbReference type="ChEBI" id="CHEBI:15378"/>
        <dbReference type="ChEBI" id="CHEBI:17509"/>
        <dbReference type="ChEBI" id="CHEBI:55474"/>
        <dbReference type="ChEBI" id="CHEBI:59789"/>
        <dbReference type="ChEBI" id="CHEBI:64479"/>
        <dbReference type="ChEBI" id="CHEBI:138651"/>
        <dbReference type="EC" id="2.3.1.184"/>
    </reaction>
</comment>
<keyword evidence="5 7" id="KW-0071">Autoinducer synthesis</keyword>
<protein>
    <recommendedName>
        <fullName evidence="1">acyl-homoserine-lactone synthase</fullName>
        <ecNumber evidence="1">2.3.1.184</ecNumber>
    </recommendedName>
</protein>
<keyword evidence="3 8" id="KW-0808">Transferase</keyword>
<dbReference type="PRINTS" id="PR01549">
    <property type="entry name" value="AUTOINDCRSYN"/>
</dbReference>
<keyword evidence="2 7" id="KW-0673">Quorum sensing</keyword>
<organism evidence="8 9">
    <name type="scientific">Bradyrhizobium pachyrhizi</name>
    <dbReference type="NCBI Taxonomy" id="280333"/>
    <lineage>
        <taxon>Bacteria</taxon>
        <taxon>Pseudomonadati</taxon>
        <taxon>Pseudomonadota</taxon>
        <taxon>Alphaproteobacteria</taxon>
        <taxon>Hyphomicrobiales</taxon>
        <taxon>Nitrobacteraceae</taxon>
        <taxon>Bradyrhizobium</taxon>
    </lineage>
</organism>
<name>A0A844SBP8_9BRAD</name>
<evidence type="ECO:0000256" key="3">
    <source>
        <dbReference type="ARBA" id="ARBA00022679"/>
    </source>
</evidence>
<evidence type="ECO:0000313" key="9">
    <source>
        <dbReference type="Proteomes" id="UP000436468"/>
    </source>
</evidence>
<evidence type="ECO:0000256" key="2">
    <source>
        <dbReference type="ARBA" id="ARBA00022654"/>
    </source>
</evidence>
<gene>
    <name evidence="8" type="ORF">GPL21_05100</name>
</gene>
<dbReference type="PROSITE" id="PS51187">
    <property type="entry name" value="AUTOINDUCER_SYNTH_2"/>
    <property type="match status" value="1"/>
</dbReference>
<keyword evidence="4" id="KW-0949">S-adenosyl-L-methionine</keyword>
<dbReference type="Pfam" id="PF00765">
    <property type="entry name" value="Autoind_synth"/>
    <property type="match status" value="1"/>
</dbReference>
<accession>A0A844SBP8</accession>
<evidence type="ECO:0000256" key="4">
    <source>
        <dbReference type="ARBA" id="ARBA00022691"/>
    </source>
</evidence>
<dbReference type="GO" id="GO:0007165">
    <property type="term" value="P:signal transduction"/>
    <property type="evidence" value="ECO:0007669"/>
    <property type="project" value="TreeGrafter"/>
</dbReference>
<dbReference type="EC" id="2.3.1.184" evidence="1"/>
<evidence type="ECO:0000256" key="6">
    <source>
        <dbReference type="ARBA" id="ARBA00048576"/>
    </source>
</evidence>
<keyword evidence="9" id="KW-1185">Reference proteome</keyword>
<dbReference type="AlphaFoldDB" id="A0A844SBP8"/>
<reference evidence="8 9" key="1">
    <citation type="submission" date="2019-12" db="EMBL/GenBank/DDBJ databases">
        <title>Draft genome sequences Bradyrhizobium cajani AMBPC1010, Bradyrhizobium pachyrhizi AMBPC1040 and Bradyrhizobium yuanmingense ALSPC3051, three plant growth promoting strains isolated from nodules of Cajanus cajan L. in Dominican Republic.</title>
        <authorList>
            <person name="Flores-Felix J.D."/>
            <person name="Araujo J."/>
            <person name="Diaz-Alcantara C."/>
            <person name="Gonzalez-Andres F."/>
            <person name="Velazquez E."/>
        </authorList>
    </citation>
    <scope>NUCLEOTIDE SEQUENCE [LARGE SCALE GENOMIC DNA]</scope>
    <source>
        <strain evidence="8 9">1040</strain>
    </source>
</reference>
<dbReference type="InterPro" id="IPR018311">
    <property type="entry name" value="Autoind_synth_CS"/>
</dbReference>
<dbReference type="GO" id="GO:0061579">
    <property type="term" value="F:N-acyl homoserine lactone synthase activity"/>
    <property type="evidence" value="ECO:0007669"/>
    <property type="project" value="UniProtKB-EC"/>
</dbReference>
<dbReference type="Proteomes" id="UP000436468">
    <property type="component" value="Unassembled WGS sequence"/>
</dbReference>
<comment type="caution">
    <text evidence="8">The sequence shown here is derived from an EMBL/GenBank/DDBJ whole genome shotgun (WGS) entry which is preliminary data.</text>
</comment>
<dbReference type="PROSITE" id="PS00949">
    <property type="entry name" value="AUTOINDUCER_SYNTH_1"/>
    <property type="match status" value="1"/>
</dbReference>
<dbReference type="Gene3D" id="3.40.630.30">
    <property type="match status" value="1"/>
</dbReference>